<evidence type="ECO:0000256" key="1">
    <source>
        <dbReference type="SAM" id="MobiDB-lite"/>
    </source>
</evidence>
<reference evidence="2" key="2">
    <citation type="submission" date="2023-01" db="EMBL/GenBank/DDBJ databases">
        <authorList>
            <person name="Petersen C."/>
        </authorList>
    </citation>
    <scope>NUCLEOTIDE SEQUENCE</scope>
    <source>
        <strain evidence="2">IBT 17514</strain>
    </source>
</reference>
<keyword evidence="3" id="KW-1185">Reference proteome</keyword>
<dbReference type="PANTHER" id="PTHR38116:SF8">
    <property type="entry name" value="BZIP DOMAIN-CONTAINING PROTEIN"/>
    <property type="match status" value="1"/>
</dbReference>
<dbReference type="InterPro" id="IPR021833">
    <property type="entry name" value="DUF3425"/>
</dbReference>
<dbReference type="EMBL" id="JAQJAN010000009">
    <property type="protein sequence ID" value="KAJ5719890.1"/>
    <property type="molecule type" value="Genomic_DNA"/>
</dbReference>
<protein>
    <recommendedName>
        <fullName evidence="4">BZIP domain-containing protein</fullName>
    </recommendedName>
</protein>
<dbReference type="Pfam" id="PF11905">
    <property type="entry name" value="DUF3425"/>
    <property type="match status" value="1"/>
</dbReference>
<reference evidence="2" key="1">
    <citation type="journal article" date="2023" name="IMA Fungus">
        <title>Comparative genomic study of the Penicillium genus elucidates a diverse pangenome and 15 lateral gene transfer events.</title>
        <authorList>
            <person name="Petersen C."/>
            <person name="Sorensen T."/>
            <person name="Nielsen M.R."/>
            <person name="Sondergaard T.E."/>
            <person name="Sorensen J.L."/>
            <person name="Fitzpatrick D.A."/>
            <person name="Frisvad J.C."/>
            <person name="Nielsen K.L."/>
        </authorList>
    </citation>
    <scope>NUCLEOTIDE SEQUENCE</scope>
    <source>
        <strain evidence="2">IBT 17514</strain>
    </source>
</reference>
<organism evidence="2 3">
    <name type="scientific">Penicillium malachiteum</name>
    <dbReference type="NCBI Taxonomy" id="1324776"/>
    <lineage>
        <taxon>Eukaryota</taxon>
        <taxon>Fungi</taxon>
        <taxon>Dikarya</taxon>
        <taxon>Ascomycota</taxon>
        <taxon>Pezizomycotina</taxon>
        <taxon>Eurotiomycetes</taxon>
        <taxon>Eurotiomycetidae</taxon>
        <taxon>Eurotiales</taxon>
        <taxon>Aspergillaceae</taxon>
        <taxon>Penicillium</taxon>
    </lineage>
</organism>
<feature type="compositionally biased region" description="Polar residues" evidence="1">
    <location>
        <begin position="88"/>
        <end position="126"/>
    </location>
</feature>
<feature type="region of interest" description="Disordered" evidence="1">
    <location>
        <begin position="1"/>
        <end position="62"/>
    </location>
</feature>
<evidence type="ECO:0008006" key="4">
    <source>
        <dbReference type="Google" id="ProtNLM"/>
    </source>
</evidence>
<gene>
    <name evidence="2" type="ORF">N7493_006768</name>
</gene>
<evidence type="ECO:0000313" key="3">
    <source>
        <dbReference type="Proteomes" id="UP001215712"/>
    </source>
</evidence>
<name>A0AAD6MUV5_9EURO</name>
<feature type="compositionally biased region" description="Low complexity" evidence="1">
    <location>
        <begin position="1"/>
        <end position="11"/>
    </location>
</feature>
<feature type="compositionally biased region" description="Polar residues" evidence="1">
    <location>
        <begin position="136"/>
        <end position="145"/>
    </location>
</feature>
<evidence type="ECO:0000313" key="2">
    <source>
        <dbReference type="EMBL" id="KAJ5719890.1"/>
    </source>
</evidence>
<feature type="compositionally biased region" description="Basic and acidic residues" evidence="1">
    <location>
        <begin position="12"/>
        <end position="32"/>
    </location>
</feature>
<dbReference type="CDD" id="cd14688">
    <property type="entry name" value="bZIP_YAP"/>
    <property type="match status" value="1"/>
</dbReference>
<dbReference type="AlphaFoldDB" id="A0AAD6MUV5"/>
<dbReference type="Proteomes" id="UP001215712">
    <property type="component" value="Unassembled WGS sequence"/>
</dbReference>
<feature type="region of interest" description="Disordered" evidence="1">
    <location>
        <begin position="88"/>
        <end position="145"/>
    </location>
</feature>
<accession>A0AAD6MUV5</accession>
<dbReference type="PANTHER" id="PTHR38116">
    <property type="entry name" value="CHROMOSOME 7, WHOLE GENOME SHOTGUN SEQUENCE"/>
    <property type="match status" value="1"/>
</dbReference>
<comment type="caution">
    <text evidence="2">The sequence shown here is derived from an EMBL/GenBank/DDBJ whole genome shotgun (WGS) entry which is preliminary data.</text>
</comment>
<sequence length="307" mass="34513">MSTTAASSEARTASEKKLPKKRVITEARREQNRAAQRAWRERQRHGKASTSQPAAKPVRHEALRVVKLSRPRLEISLMSRVDVKTLQDSGQEISTGSASNSDEISDINTSQNSLKDIASSRPSQFCVSPDSDEQPSHSNPDSLSVSYRQADPKINTLQNSQTQTLLAILNNARCLGFDIGKLMDCHESHVSPFYRPIAPTDNPHDVIATTLNLSIPIHLQPTMAQMLVPHHAALDLVPLPLLRDRIIMLSFAMPKVFDLWDLKQDIYVRDGIALKSKSDRGEWPSWDRKSWEMKPWFGEKWGMGVCE</sequence>
<proteinExistence type="predicted"/>